<dbReference type="RefSeq" id="WP_216957352.1">
    <property type="nucleotide sequence ID" value="NZ_JAHOPB010000001.1"/>
</dbReference>
<protein>
    <submittedName>
        <fullName evidence="9">Protein kinase</fullName>
    </submittedName>
</protein>
<evidence type="ECO:0000256" key="1">
    <source>
        <dbReference type="ARBA" id="ARBA00022679"/>
    </source>
</evidence>
<keyword evidence="10" id="KW-1185">Reference proteome</keyword>
<dbReference type="InterPro" id="IPR000719">
    <property type="entry name" value="Prot_kinase_dom"/>
</dbReference>
<feature type="compositionally biased region" description="Basic and acidic residues" evidence="7">
    <location>
        <begin position="615"/>
        <end position="634"/>
    </location>
</feature>
<dbReference type="PANTHER" id="PTHR43289:SF34">
    <property type="entry name" value="SERINE_THREONINE-PROTEIN KINASE YBDM-RELATED"/>
    <property type="match status" value="1"/>
</dbReference>
<dbReference type="InterPro" id="IPR017441">
    <property type="entry name" value="Protein_kinase_ATP_BS"/>
</dbReference>
<evidence type="ECO:0000256" key="6">
    <source>
        <dbReference type="PROSITE-ProRule" id="PRU10141"/>
    </source>
</evidence>
<dbReference type="Proteomes" id="UP000727907">
    <property type="component" value="Unassembled WGS sequence"/>
</dbReference>
<dbReference type="SMART" id="SM00220">
    <property type="entry name" value="S_TKc"/>
    <property type="match status" value="1"/>
</dbReference>
<keyword evidence="2" id="KW-0677">Repeat</keyword>
<evidence type="ECO:0000313" key="9">
    <source>
        <dbReference type="EMBL" id="MBU8873084.1"/>
    </source>
</evidence>
<feature type="compositionally biased region" description="Pro residues" evidence="7">
    <location>
        <begin position="385"/>
        <end position="410"/>
    </location>
</feature>
<keyword evidence="1" id="KW-0808">Transferase</keyword>
<dbReference type="InterPro" id="IPR003409">
    <property type="entry name" value="MORN"/>
</dbReference>
<dbReference type="PROSITE" id="PS50011">
    <property type="entry name" value="PROTEIN_KINASE_DOM"/>
    <property type="match status" value="1"/>
</dbReference>
<keyword evidence="3 6" id="KW-0547">Nucleotide-binding</keyword>
<keyword evidence="4 9" id="KW-0418">Kinase</keyword>
<evidence type="ECO:0000256" key="4">
    <source>
        <dbReference type="ARBA" id="ARBA00022777"/>
    </source>
</evidence>
<feature type="region of interest" description="Disordered" evidence="7">
    <location>
        <begin position="385"/>
        <end position="429"/>
    </location>
</feature>
<evidence type="ECO:0000256" key="2">
    <source>
        <dbReference type="ARBA" id="ARBA00022737"/>
    </source>
</evidence>
<comment type="caution">
    <text evidence="9">The sequence shown here is derived from an EMBL/GenBank/DDBJ whole genome shotgun (WGS) entry which is preliminary data.</text>
</comment>
<accession>A0ABS6IEQ7</accession>
<dbReference type="InterPro" id="IPR008271">
    <property type="entry name" value="Ser/Thr_kinase_AS"/>
</dbReference>
<dbReference type="PANTHER" id="PTHR43289">
    <property type="entry name" value="MITOGEN-ACTIVATED PROTEIN KINASE KINASE KINASE 20-RELATED"/>
    <property type="match status" value="1"/>
</dbReference>
<organism evidence="9 10">
    <name type="scientific">Reyranella humidisoli</name>
    <dbReference type="NCBI Taxonomy" id="2849149"/>
    <lineage>
        <taxon>Bacteria</taxon>
        <taxon>Pseudomonadati</taxon>
        <taxon>Pseudomonadota</taxon>
        <taxon>Alphaproteobacteria</taxon>
        <taxon>Hyphomicrobiales</taxon>
        <taxon>Reyranellaceae</taxon>
        <taxon>Reyranella</taxon>
    </lineage>
</organism>
<evidence type="ECO:0000256" key="3">
    <source>
        <dbReference type="ARBA" id="ARBA00022741"/>
    </source>
</evidence>
<dbReference type="SMART" id="SM00698">
    <property type="entry name" value="MORN"/>
    <property type="match status" value="4"/>
</dbReference>
<feature type="domain" description="Protein kinase" evidence="8">
    <location>
        <begin position="18"/>
        <end position="289"/>
    </location>
</feature>
<sequence>MTAEHDQALPVGTQLGDYRLDALIGHGGFGITYRAFDTQLAKFVAIKEYMPVEFAMRRPDGTVAPRSARYGDDFAWGRERFLDEARALARFRHVHIVPVLRYFEANGTAYTVMEFEDGHSVAQILRQPGRRLQPEEVRSLTEGMLSGLGAVHAQGFLHRDIKPSNVIVRRDGVPILIDFGAARQAMGGRTRTLTSILTPQYAPIEQYAMDGKQGPWTDIYSTAAVLHHAIAGAPPPEAVSRVGSDPYRPLAVTHADRFDGSMLAAIDRGLAFAPEQRPQTISEWRTLFGASLPRAEDAPTQRMPGPISASPRLGGVNRSVEEAGDTATPPAPPSSGRARSRRRWPYILLVLGAVALWKYQPQIRERLLGTPAVETQAALPAAVPVPAPKEAPPAASPPAPAPSTPTPVPAPAASETPAQKALVDQAQRAAGEARALAERADEAARAARAMAGEARIVAARAGRPDLENGERLTYGGGSSYVGQVVDGQRQGLGVAELGNGERQAGDWSADRMNGLGTVRLADDTRYAGQWKDGQSTGLGIREKPGVERSEGNFVGGRLEGFGLQRTLAEPNVVRAGEFHADLLDGPGVERIGERERYEGGFRNGQRNGFGQYTDAEGKTRPGRWADGKLVESVP</sequence>
<keyword evidence="5 6" id="KW-0067">ATP-binding</keyword>
<dbReference type="PROSITE" id="PS00107">
    <property type="entry name" value="PROTEIN_KINASE_ATP"/>
    <property type="match status" value="1"/>
</dbReference>
<evidence type="ECO:0000313" key="10">
    <source>
        <dbReference type="Proteomes" id="UP000727907"/>
    </source>
</evidence>
<dbReference type="Pfam" id="PF02493">
    <property type="entry name" value="MORN"/>
    <property type="match status" value="5"/>
</dbReference>
<reference evidence="9 10" key="1">
    <citation type="submission" date="2021-06" db="EMBL/GenBank/DDBJ databases">
        <authorList>
            <person name="Lee D.H."/>
        </authorList>
    </citation>
    <scope>NUCLEOTIDE SEQUENCE [LARGE SCALE GENOMIC DNA]</scope>
    <source>
        <strain evidence="9 10">MMS21-HV4-11</strain>
    </source>
</reference>
<evidence type="ECO:0000256" key="7">
    <source>
        <dbReference type="SAM" id="MobiDB-lite"/>
    </source>
</evidence>
<name>A0ABS6IEQ7_9HYPH</name>
<feature type="binding site" evidence="6">
    <location>
        <position position="47"/>
    </location>
    <ligand>
        <name>ATP</name>
        <dbReference type="ChEBI" id="CHEBI:30616"/>
    </ligand>
</feature>
<evidence type="ECO:0000256" key="5">
    <source>
        <dbReference type="ARBA" id="ARBA00022840"/>
    </source>
</evidence>
<dbReference type="CDD" id="cd14014">
    <property type="entry name" value="STKc_PknB_like"/>
    <property type="match status" value="1"/>
</dbReference>
<dbReference type="PROSITE" id="PS00108">
    <property type="entry name" value="PROTEIN_KINASE_ST"/>
    <property type="match status" value="1"/>
</dbReference>
<proteinExistence type="predicted"/>
<feature type="region of interest" description="Disordered" evidence="7">
    <location>
        <begin position="320"/>
        <end position="339"/>
    </location>
</feature>
<feature type="region of interest" description="Disordered" evidence="7">
    <location>
        <begin position="296"/>
        <end position="315"/>
    </location>
</feature>
<dbReference type="EMBL" id="JAHOPB010000001">
    <property type="protein sequence ID" value="MBU8873084.1"/>
    <property type="molecule type" value="Genomic_DNA"/>
</dbReference>
<dbReference type="GO" id="GO:0016301">
    <property type="term" value="F:kinase activity"/>
    <property type="evidence" value="ECO:0007669"/>
    <property type="project" value="UniProtKB-KW"/>
</dbReference>
<gene>
    <name evidence="9" type="ORF">KQ910_04885</name>
</gene>
<dbReference type="Pfam" id="PF00069">
    <property type="entry name" value="Pkinase"/>
    <property type="match status" value="1"/>
</dbReference>
<evidence type="ECO:0000259" key="8">
    <source>
        <dbReference type="PROSITE" id="PS50011"/>
    </source>
</evidence>
<feature type="region of interest" description="Disordered" evidence="7">
    <location>
        <begin position="594"/>
        <end position="634"/>
    </location>
</feature>